<dbReference type="GO" id="GO:0016757">
    <property type="term" value="F:glycosyltransferase activity"/>
    <property type="evidence" value="ECO:0007669"/>
    <property type="project" value="UniProtKB-KW"/>
</dbReference>
<name>A0ABR7M351_9BACT</name>
<dbReference type="InterPro" id="IPR029057">
    <property type="entry name" value="PRTase-like"/>
</dbReference>
<evidence type="ECO:0000259" key="1">
    <source>
        <dbReference type="Pfam" id="PF00156"/>
    </source>
</evidence>
<organism evidence="2 3">
    <name type="scientific">Flavihumibacter stibioxidans</name>
    <dbReference type="NCBI Taxonomy" id="1834163"/>
    <lineage>
        <taxon>Bacteria</taxon>
        <taxon>Pseudomonadati</taxon>
        <taxon>Bacteroidota</taxon>
        <taxon>Chitinophagia</taxon>
        <taxon>Chitinophagales</taxon>
        <taxon>Chitinophagaceae</taxon>
        <taxon>Flavihumibacter</taxon>
    </lineage>
</organism>
<keyword evidence="2" id="KW-0808">Transferase</keyword>
<protein>
    <submittedName>
        <fullName evidence="2">Phosphoribosyltransferase</fullName>
    </submittedName>
</protein>
<evidence type="ECO:0000313" key="2">
    <source>
        <dbReference type="EMBL" id="MBC6489448.1"/>
    </source>
</evidence>
<keyword evidence="3" id="KW-1185">Reference proteome</keyword>
<dbReference type="Pfam" id="PF00156">
    <property type="entry name" value="Pribosyltran"/>
    <property type="match status" value="1"/>
</dbReference>
<accession>A0ABR7M351</accession>
<feature type="domain" description="Phosphoribosyltransferase" evidence="1">
    <location>
        <begin position="8"/>
        <end position="147"/>
    </location>
</feature>
<sequence>MNTERKYILDAATAARKLERMAYEMAEELVGENTPVILAGIKDNGVVMARILCEQLKAIASIQTEIIEIGLDKRNPGEIELSRQMDFNGRTIILVDDVTNSGKTLLYALKPFLEGHPRMIQIVTLVERTHKAFPVKADYVGISIATTVQEHIYVEVEGNTITGAYME</sequence>
<comment type="caution">
    <text evidence="2">The sequence shown here is derived from an EMBL/GenBank/DDBJ whole genome shotgun (WGS) entry which is preliminary data.</text>
</comment>
<dbReference type="InterPro" id="IPR000836">
    <property type="entry name" value="PRTase_dom"/>
</dbReference>
<dbReference type="CDD" id="cd06223">
    <property type="entry name" value="PRTases_typeI"/>
    <property type="match status" value="1"/>
</dbReference>
<dbReference type="SUPFAM" id="SSF53271">
    <property type="entry name" value="PRTase-like"/>
    <property type="match status" value="1"/>
</dbReference>
<keyword evidence="2" id="KW-0328">Glycosyltransferase</keyword>
<dbReference type="PANTHER" id="PTHR11608">
    <property type="entry name" value="BIFUNCTIONAL PROTEIN PYRR"/>
    <property type="match status" value="1"/>
</dbReference>
<evidence type="ECO:0000313" key="3">
    <source>
        <dbReference type="Proteomes" id="UP000765802"/>
    </source>
</evidence>
<reference evidence="2 3" key="1">
    <citation type="submission" date="2016-07" db="EMBL/GenBank/DDBJ databases">
        <title>Genome analysis of Flavihumibacter stibioxidans YS-17.</title>
        <authorList>
            <person name="Shi K."/>
            <person name="Han Y."/>
            <person name="Wang G."/>
        </authorList>
    </citation>
    <scope>NUCLEOTIDE SEQUENCE [LARGE SCALE GENOMIC DNA]</scope>
    <source>
        <strain evidence="2 3">YS-17</strain>
    </source>
</reference>
<proteinExistence type="predicted"/>
<dbReference type="Proteomes" id="UP000765802">
    <property type="component" value="Unassembled WGS sequence"/>
</dbReference>
<dbReference type="RefSeq" id="WP_187254809.1">
    <property type="nucleotide sequence ID" value="NZ_JBHULF010000006.1"/>
</dbReference>
<dbReference type="InterPro" id="IPR050137">
    <property type="entry name" value="PyrR_bifunctional"/>
</dbReference>
<dbReference type="PANTHER" id="PTHR11608:SF0">
    <property type="entry name" value="BIFUNCTIONAL PROTEIN PYRR"/>
    <property type="match status" value="1"/>
</dbReference>
<dbReference type="EMBL" id="MBUA01000001">
    <property type="protein sequence ID" value="MBC6489448.1"/>
    <property type="molecule type" value="Genomic_DNA"/>
</dbReference>
<dbReference type="Gene3D" id="3.40.50.2020">
    <property type="match status" value="1"/>
</dbReference>
<gene>
    <name evidence="2" type="ORF">BC349_00590</name>
</gene>